<comment type="caution">
    <text evidence="13">The sequence shown here is derived from an EMBL/GenBank/DDBJ whole genome shotgun (WGS) entry which is preliminary data.</text>
</comment>
<dbReference type="InterPro" id="IPR024932">
    <property type="entry name" value="ApbE"/>
</dbReference>
<keyword evidence="7 12" id="KW-0479">Metal-binding</keyword>
<keyword evidence="14" id="KW-1185">Reference proteome</keyword>
<dbReference type="Proteomes" id="UP001431449">
    <property type="component" value="Unassembled WGS sequence"/>
</dbReference>
<dbReference type="Gene3D" id="3.10.520.10">
    <property type="entry name" value="ApbE-like domains"/>
    <property type="match status" value="1"/>
</dbReference>
<keyword evidence="6 12" id="KW-0808">Transferase</keyword>
<evidence type="ECO:0000256" key="8">
    <source>
        <dbReference type="ARBA" id="ARBA00022827"/>
    </source>
</evidence>
<keyword evidence="9 12" id="KW-0460">Magnesium</keyword>
<evidence type="ECO:0000256" key="11">
    <source>
        <dbReference type="ARBA" id="ARBA00048540"/>
    </source>
</evidence>
<name>A0ABT0GLW9_9GAMM</name>
<comment type="catalytic activity">
    <reaction evidence="11 12">
        <text>L-threonyl-[protein] + FAD = FMN-L-threonyl-[protein] + AMP + H(+)</text>
        <dbReference type="Rhea" id="RHEA:36847"/>
        <dbReference type="Rhea" id="RHEA-COMP:11060"/>
        <dbReference type="Rhea" id="RHEA-COMP:11061"/>
        <dbReference type="ChEBI" id="CHEBI:15378"/>
        <dbReference type="ChEBI" id="CHEBI:30013"/>
        <dbReference type="ChEBI" id="CHEBI:57692"/>
        <dbReference type="ChEBI" id="CHEBI:74257"/>
        <dbReference type="ChEBI" id="CHEBI:456215"/>
        <dbReference type="EC" id="2.7.1.180"/>
    </reaction>
</comment>
<dbReference type="PIRSF" id="PIRSF006268">
    <property type="entry name" value="ApbE"/>
    <property type="match status" value="1"/>
</dbReference>
<accession>A0ABT0GLW9</accession>
<evidence type="ECO:0000256" key="5">
    <source>
        <dbReference type="ARBA" id="ARBA00022630"/>
    </source>
</evidence>
<evidence type="ECO:0000256" key="9">
    <source>
        <dbReference type="ARBA" id="ARBA00022842"/>
    </source>
</evidence>
<protein>
    <recommendedName>
        <fullName evidence="4 12">FAD:protein FMN transferase</fullName>
        <ecNumber evidence="3 12">2.7.1.180</ecNumber>
    </recommendedName>
    <alternativeName>
        <fullName evidence="10 12">Flavin transferase</fullName>
    </alternativeName>
</protein>
<dbReference type="PANTHER" id="PTHR30040:SF2">
    <property type="entry name" value="FAD:PROTEIN FMN TRANSFERASE"/>
    <property type="match status" value="1"/>
</dbReference>
<keyword evidence="8 12" id="KW-0274">FAD</keyword>
<evidence type="ECO:0000256" key="10">
    <source>
        <dbReference type="ARBA" id="ARBA00031306"/>
    </source>
</evidence>
<dbReference type="RefSeq" id="WP_248211549.1">
    <property type="nucleotide sequence ID" value="NZ_JALNMH010000021.1"/>
</dbReference>
<keyword evidence="5 12" id="KW-0285">Flavoprotein</keyword>
<evidence type="ECO:0000256" key="3">
    <source>
        <dbReference type="ARBA" id="ARBA00011955"/>
    </source>
</evidence>
<evidence type="ECO:0000256" key="2">
    <source>
        <dbReference type="ARBA" id="ARBA00008282"/>
    </source>
</evidence>
<evidence type="ECO:0000256" key="4">
    <source>
        <dbReference type="ARBA" id="ARBA00016337"/>
    </source>
</evidence>
<comment type="similarity">
    <text evidence="2 12">Belongs to the ApbE family.</text>
</comment>
<evidence type="ECO:0000313" key="13">
    <source>
        <dbReference type="EMBL" id="MCK7595535.1"/>
    </source>
</evidence>
<organism evidence="13 14">
    <name type="scientific">Pseudomarimonas salicorniae</name>
    <dbReference type="NCBI Taxonomy" id="2933270"/>
    <lineage>
        <taxon>Bacteria</taxon>
        <taxon>Pseudomonadati</taxon>
        <taxon>Pseudomonadota</taxon>
        <taxon>Gammaproteobacteria</taxon>
        <taxon>Lysobacterales</taxon>
        <taxon>Lysobacteraceae</taxon>
        <taxon>Pseudomarimonas</taxon>
    </lineage>
</organism>
<dbReference type="EMBL" id="JALNMH010000021">
    <property type="protein sequence ID" value="MCK7595535.1"/>
    <property type="molecule type" value="Genomic_DNA"/>
</dbReference>
<dbReference type="SUPFAM" id="SSF143631">
    <property type="entry name" value="ApbE-like"/>
    <property type="match status" value="1"/>
</dbReference>
<dbReference type="PANTHER" id="PTHR30040">
    <property type="entry name" value="THIAMINE BIOSYNTHESIS LIPOPROTEIN APBE"/>
    <property type="match status" value="1"/>
</dbReference>
<evidence type="ECO:0000256" key="6">
    <source>
        <dbReference type="ARBA" id="ARBA00022679"/>
    </source>
</evidence>
<proteinExistence type="inferred from homology"/>
<evidence type="ECO:0000256" key="1">
    <source>
        <dbReference type="ARBA" id="ARBA00001946"/>
    </source>
</evidence>
<evidence type="ECO:0000256" key="12">
    <source>
        <dbReference type="PIRNR" id="PIRNR006268"/>
    </source>
</evidence>
<comment type="cofactor">
    <cofactor evidence="1">
        <name>Mg(2+)</name>
        <dbReference type="ChEBI" id="CHEBI:18420"/>
    </cofactor>
</comment>
<dbReference type="Pfam" id="PF02424">
    <property type="entry name" value="ApbE"/>
    <property type="match status" value="1"/>
</dbReference>
<dbReference type="GO" id="GO:0016740">
    <property type="term" value="F:transferase activity"/>
    <property type="evidence" value="ECO:0007669"/>
    <property type="project" value="UniProtKB-KW"/>
</dbReference>
<dbReference type="EC" id="2.7.1.180" evidence="3 12"/>
<sequence>MLLLGAGLLACSRDAEVVRERLLVWGTEASLDIAGAPPGRAREAIAAASAAMLRLTGEWHAWQPSDLVRINEALARGERVEAPPSVIELVERSRPLVRKTGRLFDPGIGGLIQLWGFHTDEYPIRSPAPDAALLDAWLAMRPSLLDLRVEEGHLRPTGGTAVQLDFGAVGEGAAMEIAAGILREHGIENALLTLGGDMLAMGQRGHRAWRVGIEDPIAGGQAVFAELELRDGEGLFTSGNYARFRVAPDGARWPHIIDPRTARPATGTALAVVLARDPVAADALSTVLMIAGPARFAELLQDLGIGCALLLTDQNELLITRGMQARIRLQREVVPLGQPLDAGAGCR</sequence>
<reference evidence="13" key="1">
    <citation type="submission" date="2022-04" db="EMBL/GenBank/DDBJ databases">
        <title>Lysobacter sp. CAU 1642 isolated from sea sand.</title>
        <authorList>
            <person name="Kim W."/>
        </authorList>
    </citation>
    <scope>NUCLEOTIDE SEQUENCE</scope>
    <source>
        <strain evidence="13">CAU 1642</strain>
    </source>
</reference>
<evidence type="ECO:0000256" key="7">
    <source>
        <dbReference type="ARBA" id="ARBA00022723"/>
    </source>
</evidence>
<gene>
    <name evidence="13" type="ORF">M0G41_17910</name>
</gene>
<dbReference type="InterPro" id="IPR003374">
    <property type="entry name" value="ApbE-like_sf"/>
</dbReference>
<evidence type="ECO:0000313" key="14">
    <source>
        <dbReference type="Proteomes" id="UP001431449"/>
    </source>
</evidence>